<dbReference type="GO" id="GO:0006284">
    <property type="term" value="P:base-excision repair"/>
    <property type="evidence" value="ECO:0007669"/>
    <property type="project" value="TreeGrafter"/>
</dbReference>
<organism evidence="2 3">
    <name type="scientific">Youxingia wuxianensis</name>
    <dbReference type="NCBI Taxonomy" id="2763678"/>
    <lineage>
        <taxon>Bacteria</taxon>
        <taxon>Bacillati</taxon>
        <taxon>Bacillota</taxon>
        <taxon>Clostridia</taxon>
        <taxon>Eubacteriales</taxon>
        <taxon>Oscillospiraceae</taxon>
        <taxon>Youxingia</taxon>
    </lineage>
</organism>
<dbReference type="InterPro" id="IPR001719">
    <property type="entry name" value="AP_endonuc_2"/>
</dbReference>
<dbReference type="GO" id="GO:0008081">
    <property type="term" value="F:phosphoric diester hydrolase activity"/>
    <property type="evidence" value="ECO:0007669"/>
    <property type="project" value="TreeGrafter"/>
</dbReference>
<keyword evidence="3" id="KW-1185">Reference proteome</keyword>
<dbReference type="InterPro" id="IPR036237">
    <property type="entry name" value="Xyl_isomerase-like_sf"/>
</dbReference>
<gene>
    <name evidence="2" type="ORF">H8705_02060</name>
</gene>
<dbReference type="Pfam" id="PF01261">
    <property type="entry name" value="AP_endonuc_2"/>
    <property type="match status" value="1"/>
</dbReference>
<dbReference type="GO" id="GO:0008270">
    <property type="term" value="F:zinc ion binding"/>
    <property type="evidence" value="ECO:0007669"/>
    <property type="project" value="InterPro"/>
</dbReference>
<evidence type="ECO:0000313" key="3">
    <source>
        <dbReference type="Proteomes" id="UP000623678"/>
    </source>
</evidence>
<dbReference type="InterPro" id="IPR013022">
    <property type="entry name" value="Xyl_isomerase-like_TIM-brl"/>
</dbReference>
<protein>
    <submittedName>
        <fullName evidence="2">TIM barrel protein</fullName>
    </submittedName>
</protein>
<dbReference type="SMART" id="SM00518">
    <property type="entry name" value="AP2Ec"/>
    <property type="match status" value="1"/>
</dbReference>
<proteinExistence type="predicted"/>
<dbReference type="PANTHER" id="PTHR21445">
    <property type="entry name" value="ENDONUCLEASE IV ENDODEOXYRIBONUCLEASE IV"/>
    <property type="match status" value="1"/>
</dbReference>
<dbReference type="RefSeq" id="WP_262394190.1">
    <property type="nucleotide sequence ID" value="NZ_JACRTD010000001.1"/>
</dbReference>
<reference evidence="2" key="1">
    <citation type="submission" date="2020-08" db="EMBL/GenBank/DDBJ databases">
        <title>Genome public.</title>
        <authorList>
            <person name="Liu C."/>
            <person name="Sun Q."/>
        </authorList>
    </citation>
    <scope>NUCLEOTIDE SEQUENCE</scope>
    <source>
        <strain evidence="2">NSJ-64</strain>
    </source>
</reference>
<dbReference type="Gene3D" id="3.20.20.150">
    <property type="entry name" value="Divalent-metal-dependent TIM barrel enzymes"/>
    <property type="match status" value="1"/>
</dbReference>
<evidence type="ECO:0000313" key="2">
    <source>
        <dbReference type="EMBL" id="MBC8584367.1"/>
    </source>
</evidence>
<feature type="domain" description="Xylose isomerase-like TIM barrel" evidence="1">
    <location>
        <begin position="29"/>
        <end position="270"/>
    </location>
</feature>
<name>A0A926IBQ7_9FIRM</name>
<dbReference type="GO" id="GO:0003677">
    <property type="term" value="F:DNA binding"/>
    <property type="evidence" value="ECO:0007669"/>
    <property type="project" value="InterPro"/>
</dbReference>
<comment type="caution">
    <text evidence="2">The sequence shown here is derived from an EMBL/GenBank/DDBJ whole genome shotgun (WGS) entry which is preliminary data.</text>
</comment>
<dbReference type="EMBL" id="JACRTD010000001">
    <property type="protein sequence ID" value="MBC8584367.1"/>
    <property type="molecule type" value="Genomic_DNA"/>
</dbReference>
<evidence type="ECO:0000259" key="1">
    <source>
        <dbReference type="Pfam" id="PF01261"/>
    </source>
</evidence>
<dbReference type="PANTHER" id="PTHR21445:SF0">
    <property type="entry name" value="APURINIC-APYRIMIDINIC ENDONUCLEASE"/>
    <property type="match status" value="1"/>
</dbReference>
<dbReference type="AlphaFoldDB" id="A0A926IBQ7"/>
<accession>A0A926IBQ7</accession>
<dbReference type="Proteomes" id="UP000623678">
    <property type="component" value="Unassembled WGS sequence"/>
</dbReference>
<sequence>MSNIRFGPAGSSDSFFAMGYKHTPQMPEYLERMGLNAYEYQCGRGVKISQEKAAQLKGLFSEKGIALSVHAPYYISMSSMEEEKRIGSVNYVLQSARAAAAMGGSRVIIHTGSCGKISRTEALELALDTTKKCIKALDAEGLSHIRMCPEVMGKLNQLGTLEEVLEICKLDERILPCVDFGHLNARTYGGLKGPEDFDAVFQKIEKEIGVSRMKEIHIHFSKIQYTIPGGEKLHLTFEDTQFGPSFEPLAEILVKKGCVPTIICESAGTQAEDAAAMKQMYLNAGGTLI</sequence>
<dbReference type="SUPFAM" id="SSF51658">
    <property type="entry name" value="Xylose isomerase-like"/>
    <property type="match status" value="1"/>
</dbReference>
<dbReference type="GO" id="GO:0003906">
    <property type="term" value="F:DNA-(apurinic or apyrimidinic site) endonuclease activity"/>
    <property type="evidence" value="ECO:0007669"/>
    <property type="project" value="TreeGrafter"/>
</dbReference>